<feature type="region of interest" description="Disordered" evidence="1">
    <location>
        <begin position="256"/>
        <end position="279"/>
    </location>
</feature>
<feature type="compositionally biased region" description="Polar residues" evidence="1">
    <location>
        <begin position="267"/>
        <end position="277"/>
    </location>
</feature>
<reference evidence="2 3" key="1">
    <citation type="submission" date="2020-07" db="EMBL/GenBank/DDBJ databases">
        <title>The yeast mating-type switching endonuclease HO is a domesticated member of an unorthodox homing genetic element family.</title>
        <authorList>
            <person name="Coughlan A.Y."/>
            <person name="Lombardi L."/>
            <person name="Braun-Galleani S."/>
            <person name="Martos A.R."/>
            <person name="Galeote V."/>
            <person name="Bigey F."/>
            <person name="Dequin S."/>
            <person name="Byrne K.P."/>
            <person name="Wolfe K.H."/>
        </authorList>
    </citation>
    <scope>NUCLEOTIDE SEQUENCE [LARGE SCALE GENOMIC DNA]</scope>
    <source>
        <strain evidence="2 3">NRRL Y-6702</strain>
    </source>
</reference>
<keyword evidence="3" id="KW-1185">Reference proteome</keyword>
<dbReference type="AlphaFoldDB" id="A0A7H9B1Q1"/>
<gene>
    <name evidence="2" type="ORF">HG535_0C02510</name>
</gene>
<dbReference type="RefSeq" id="XP_037143627.1">
    <property type="nucleotide sequence ID" value="XM_037287732.1"/>
</dbReference>
<evidence type="ECO:0000313" key="3">
    <source>
        <dbReference type="Proteomes" id="UP000509704"/>
    </source>
</evidence>
<dbReference type="GeneID" id="59235596"/>
<evidence type="ECO:0000313" key="2">
    <source>
        <dbReference type="EMBL" id="QLG71899.1"/>
    </source>
</evidence>
<name>A0A7H9B1Q1_ZYGMR</name>
<proteinExistence type="predicted"/>
<dbReference type="PANTHER" id="PTHR28042:SF1">
    <property type="entry name" value="E3 UBIQUITIN-PROTEIN LIGASE COMPLEX SLX5-SLX8 SUBUNIT SLX5"/>
    <property type="match status" value="1"/>
</dbReference>
<dbReference type="OrthoDB" id="4090114at2759"/>
<dbReference type="GO" id="GO:0004842">
    <property type="term" value="F:ubiquitin-protein transferase activity"/>
    <property type="evidence" value="ECO:0007669"/>
    <property type="project" value="TreeGrafter"/>
</dbReference>
<protein>
    <submittedName>
        <fullName evidence="2">Uncharacterized protein</fullName>
    </submittedName>
</protein>
<sequence length="626" mass="71863">MLADPQETLVDRQIPHTNNNENFSSVICIESDQEEDERIREENRPTRLGVDRRLGRARDAMNRFLNSNGTNIALQQISYDAHGAGATVGNSCDDDDDDDDDLAIVGEVNRPMNHDTPIDSSAEFVDLDEEVEEQQRHPTAILVHRPLNEEYHETEGDDDALEIIQERTAGPRVRLNLPGGETIEISASPTDRPIRRSFEWQQNLRQSRRQMLRRSARRARQLLFEPEDSDSQEESDSVRLPPNILLFRRQEQLRQRQAQRRRYEQATENANTESSDSGLAEIRRRINSHPPDVRSAFEHAQSLHEFRSILQNVAPITLQECDADLIALFTEYRSRVVERWAEDRVRTNREEARANRDSFNRLTTRNNGRFLRSHVGTESSVAGGSLGSYIMMNVNRPPNHFGNWDHDYDDNDEEARTQSIMNMIQEREEMEHDMRTKKFMEKTKSQQDQFMKKSMALPDGYSASFDTEPKIKMEIVKDGKPQTVIVEDFELASKCEDVPVCCLCGVELGIGIPEDFHGISKVDRGVSFECLVYRYGFHCPYQSLSKPSQLDRDLSKRTFVASCGHTFCGRCFARIDNARSKSRMAKKKLAELRGSSHPDNYGPKTCPAPNCRACLRSRGKMREAFF</sequence>
<dbReference type="EMBL" id="CP058606">
    <property type="protein sequence ID" value="QLG71899.1"/>
    <property type="molecule type" value="Genomic_DNA"/>
</dbReference>
<dbReference type="PANTHER" id="PTHR28042">
    <property type="entry name" value="E3 UBIQUITIN-PROTEIN LIGASE COMPLEX SLX5-SLX8 SUBUNIT SLX5"/>
    <property type="match status" value="1"/>
</dbReference>
<dbReference type="KEGG" id="zmk:HG535_0C02510"/>
<accession>A0A7H9B1Q1</accession>
<dbReference type="InterPro" id="IPR038886">
    <property type="entry name" value="E3_SLX5/Rfp1"/>
</dbReference>
<dbReference type="GO" id="GO:0033768">
    <property type="term" value="C:SUMO-targeted ubiquitin ligase complex"/>
    <property type="evidence" value="ECO:0007669"/>
    <property type="project" value="TreeGrafter"/>
</dbReference>
<dbReference type="Proteomes" id="UP000509704">
    <property type="component" value="Chromosome 3"/>
</dbReference>
<evidence type="ECO:0000256" key="1">
    <source>
        <dbReference type="SAM" id="MobiDB-lite"/>
    </source>
</evidence>
<organism evidence="2 3">
    <name type="scientific">Zygotorulaspora mrakii</name>
    <name type="common">Zygosaccharomyces mrakii</name>
    <dbReference type="NCBI Taxonomy" id="42260"/>
    <lineage>
        <taxon>Eukaryota</taxon>
        <taxon>Fungi</taxon>
        <taxon>Dikarya</taxon>
        <taxon>Ascomycota</taxon>
        <taxon>Saccharomycotina</taxon>
        <taxon>Saccharomycetes</taxon>
        <taxon>Saccharomycetales</taxon>
        <taxon>Saccharomycetaceae</taxon>
        <taxon>Zygotorulaspora</taxon>
    </lineage>
</organism>